<sequence>MENVLNIATIPIADKVQRHMMASYYALQLEALQSEAKRLGYYFAQSDFAANIPPVLAERLAWATEYRRRSYLYPNIPTKWERQVRWSMEDGYAQEYLSSMLAALAALGVRLQAGPQAYDLLAAEVCCQLEKNNLPSEPGPIRDSEFGVPSLAEVLSTTQDTSKENILT</sequence>
<organism evidence="1">
    <name type="scientific">Escherichia coli</name>
    <dbReference type="NCBI Taxonomy" id="562"/>
    <lineage>
        <taxon>Bacteria</taxon>
        <taxon>Pseudomonadati</taxon>
        <taxon>Pseudomonadota</taxon>
        <taxon>Gammaproteobacteria</taxon>
        <taxon>Enterobacterales</taxon>
        <taxon>Enterobacteriaceae</taxon>
        <taxon>Escherichia</taxon>
    </lineage>
</organism>
<proteinExistence type="predicted"/>
<accession>A0A3L0W0G5</accession>
<gene>
    <name evidence="1" type="ORF">D9F05_09515</name>
</gene>
<comment type="caution">
    <text evidence="1">The sequence shown here is derived from an EMBL/GenBank/DDBJ whole genome shotgun (WGS) entry which is preliminary data.</text>
</comment>
<reference evidence="1" key="1">
    <citation type="submission" date="2018-10" db="EMBL/GenBank/DDBJ databases">
        <authorList>
            <consortium name="NARMS: The National Antimicrobial Resistance Monitoring System"/>
        </authorList>
    </citation>
    <scope>NUCLEOTIDE SEQUENCE [LARGE SCALE GENOMIC DNA]</scope>
    <source>
        <strain evidence="1">CVM N17EC0388</strain>
    </source>
</reference>
<protein>
    <submittedName>
        <fullName evidence="1">Uncharacterized protein</fullName>
    </submittedName>
</protein>
<dbReference type="EMBL" id="RNRV01000013">
    <property type="protein sequence ID" value="MHO04609.1"/>
    <property type="molecule type" value="Genomic_DNA"/>
</dbReference>
<name>A0A3L0W0G5_ECOLX</name>
<evidence type="ECO:0000313" key="1">
    <source>
        <dbReference type="EMBL" id="MHO04609.1"/>
    </source>
</evidence>
<dbReference type="AlphaFoldDB" id="A0A3L0W0G5"/>